<dbReference type="InterPro" id="IPR036576">
    <property type="entry name" value="WRKY_dom_sf"/>
</dbReference>
<keyword evidence="8" id="KW-1185">Reference proteome</keyword>
<dbReference type="Gene3D" id="2.20.25.80">
    <property type="entry name" value="WRKY domain"/>
    <property type="match status" value="1"/>
</dbReference>
<dbReference type="SUPFAM" id="SSF118290">
    <property type="entry name" value="WRKY DNA-binding domain"/>
    <property type="match status" value="1"/>
</dbReference>
<dbReference type="PANTHER" id="PTHR32096">
    <property type="entry name" value="WRKY TRANSCRIPTION FACTOR 30-RELATED-RELATED"/>
    <property type="match status" value="1"/>
</dbReference>
<dbReference type="PANTHER" id="PTHR32096:SF146">
    <property type="entry name" value="WRKY TRANSCRIPTION FACTOR 19-RELATED"/>
    <property type="match status" value="1"/>
</dbReference>
<proteinExistence type="predicted"/>
<evidence type="ECO:0000256" key="5">
    <source>
        <dbReference type="ARBA" id="ARBA00023242"/>
    </source>
</evidence>
<dbReference type="SMART" id="SM00774">
    <property type="entry name" value="WRKY"/>
    <property type="match status" value="1"/>
</dbReference>
<evidence type="ECO:0000256" key="3">
    <source>
        <dbReference type="ARBA" id="ARBA00023125"/>
    </source>
</evidence>
<keyword evidence="4" id="KW-0804">Transcription</keyword>
<reference evidence="7 8" key="1">
    <citation type="journal article" date="2018" name="Science">
        <title>The opium poppy genome and morphinan production.</title>
        <authorList>
            <person name="Guo L."/>
            <person name="Winzer T."/>
            <person name="Yang X."/>
            <person name="Li Y."/>
            <person name="Ning Z."/>
            <person name="He Z."/>
            <person name="Teodor R."/>
            <person name="Lu Y."/>
            <person name="Bowser T.A."/>
            <person name="Graham I.A."/>
            <person name="Ye K."/>
        </authorList>
    </citation>
    <scope>NUCLEOTIDE SEQUENCE [LARGE SCALE GENOMIC DNA]</scope>
    <source>
        <strain evidence="8">cv. HN1</strain>
        <tissue evidence="7">Leaves</tissue>
    </source>
</reference>
<dbReference type="PROSITE" id="PS50811">
    <property type="entry name" value="WRKY"/>
    <property type="match status" value="1"/>
</dbReference>
<feature type="domain" description="WRKY" evidence="6">
    <location>
        <begin position="118"/>
        <end position="182"/>
    </location>
</feature>
<gene>
    <name evidence="7" type="ORF">C5167_047656</name>
</gene>
<keyword evidence="3" id="KW-0238">DNA-binding</keyword>
<evidence type="ECO:0000313" key="7">
    <source>
        <dbReference type="EMBL" id="RZC84872.1"/>
    </source>
</evidence>
<organism evidence="7 8">
    <name type="scientific">Papaver somniferum</name>
    <name type="common">Opium poppy</name>
    <dbReference type="NCBI Taxonomy" id="3469"/>
    <lineage>
        <taxon>Eukaryota</taxon>
        <taxon>Viridiplantae</taxon>
        <taxon>Streptophyta</taxon>
        <taxon>Embryophyta</taxon>
        <taxon>Tracheophyta</taxon>
        <taxon>Spermatophyta</taxon>
        <taxon>Magnoliopsida</taxon>
        <taxon>Ranunculales</taxon>
        <taxon>Papaveraceae</taxon>
        <taxon>Papaveroideae</taxon>
        <taxon>Papaver</taxon>
    </lineage>
</organism>
<dbReference type="AlphaFoldDB" id="A0A4Y7LJI7"/>
<dbReference type="GO" id="GO:0003700">
    <property type="term" value="F:DNA-binding transcription factor activity"/>
    <property type="evidence" value="ECO:0007669"/>
    <property type="project" value="InterPro"/>
</dbReference>
<sequence length="348" mass="39408">MSEKTNEIMLGLDHKPLIMNEIIQARELVKELQTQLNPTSSSSRKVLITRILSSFENSLSMLDRVKLEKKSTMEWPGHVSGSPVSDCESDLYGDGSRKRCRKKLARWTQKVRVCEQTGLEGPLDDRYSWRKYGQKDIIDAKYPRGYYKCTFQKTQGCSAMKQVQRSELDSSIFNITYIGNHSCVEGSELVSPGQCSPIKQESSNHIINQPREKKSAEVTFISFQTSSYRQVVKEEEDFGNLRELDSFPSFSSPSLKVENRLLETTSTNSSPTYISTPTTAESNYNLEGRSGEQNIFQNTADSHDSKIDEMTVSSPEAHPISVANDSPTTLDSCWNWDFLVHYGPPHFL</sequence>
<accession>A0A4Y7LJI7</accession>
<comment type="subcellular location">
    <subcellularLocation>
        <location evidence="1">Nucleus</location>
    </subcellularLocation>
</comment>
<keyword evidence="5" id="KW-0539">Nucleus</keyword>
<dbReference type="Proteomes" id="UP000316621">
    <property type="component" value="Chromosome 11"/>
</dbReference>
<dbReference type="Gramene" id="RZC84872">
    <property type="protein sequence ID" value="RZC84872"/>
    <property type="gene ID" value="C5167_047656"/>
</dbReference>
<dbReference type="OMA" id="ENTTMSW"/>
<evidence type="ECO:0000256" key="4">
    <source>
        <dbReference type="ARBA" id="ARBA00023163"/>
    </source>
</evidence>
<dbReference type="InterPro" id="IPR003657">
    <property type="entry name" value="WRKY_dom"/>
</dbReference>
<evidence type="ECO:0000256" key="2">
    <source>
        <dbReference type="ARBA" id="ARBA00023015"/>
    </source>
</evidence>
<dbReference type="InterPro" id="IPR044810">
    <property type="entry name" value="WRKY_plant"/>
</dbReference>
<keyword evidence="2" id="KW-0805">Transcription regulation</keyword>
<protein>
    <recommendedName>
        <fullName evidence="6">WRKY domain-containing protein</fullName>
    </recommendedName>
</protein>
<evidence type="ECO:0000313" key="8">
    <source>
        <dbReference type="Proteomes" id="UP000316621"/>
    </source>
</evidence>
<dbReference type="GO" id="GO:0005634">
    <property type="term" value="C:nucleus"/>
    <property type="evidence" value="ECO:0007669"/>
    <property type="project" value="UniProtKB-SubCell"/>
</dbReference>
<dbReference type="EMBL" id="CM010725">
    <property type="protein sequence ID" value="RZC84872.1"/>
    <property type="molecule type" value="Genomic_DNA"/>
</dbReference>
<dbReference type="OrthoDB" id="1888929at2759"/>
<evidence type="ECO:0000259" key="6">
    <source>
        <dbReference type="PROSITE" id="PS50811"/>
    </source>
</evidence>
<name>A0A4Y7LJI7_PAPSO</name>
<dbReference type="GO" id="GO:0000976">
    <property type="term" value="F:transcription cis-regulatory region binding"/>
    <property type="evidence" value="ECO:0007669"/>
    <property type="project" value="TreeGrafter"/>
</dbReference>
<dbReference type="Pfam" id="PF03106">
    <property type="entry name" value="WRKY"/>
    <property type="match status" value="1"/>
</dbReference>
<evidence type="ECO:0000256" key="1">
    <source>
        <dbReference type="ARBA" id="ARBA00004123"/>
    </source>
</evidence>